<dbReference type="SUPFAM" id="SSF48452">
    <property type="entry name" value="TPR-like"/>
    <property type="match status" value="1"/>
</dbReference>
<comment type="similarity">
    <text evidence="2">Belongs to the SusD family.</text>
</comment>
<dbReference type="Pfam" id="PF14322">
    <property type="entry name" value="SusD-like_3"/>
    <property type="match status" value="1"/>
</dbReference>
<dbReference type="Gene3D" id="1.25.40.390">
    <property type="match status" value="1"/>
</dbReference>
<dbReference type="Pfam" id="PF07980">
    <property type="entry name" value="SusD_RagB"/>
    <property type="match status" value="1"/>
</dbReference>
<evidence type="ECO:0000256" key="4">
    <source>
        <dbReference type="ARBA" id="ARBA00023136"/>
    </source>
</evidence>
<comment type="subcellular location">
    <subcellularLocation>
        <location evidence="1">Cell outer membrane</location>
    </subcellularLocation>
</comment>
<protein>
    <submittedName>
        <fullName evidence="8">Starch-binding associating with outer membrane</fullName>
    </submittedName>
</protein>
<keyword evidence="3" id="KW-0732">Signal</keyword>
<dbReference type="PROSITE" id="PS51257">
    <property type="entry name" value="PROKAR_LIPOPROTEIN"/>
    <property type="match status" value="1"/>
</dbReference>
<evidence type="ECO:0000256" key="2">
    <source>
        <dbReference type="ARBA" id="ARBA00006275"/>
    </source>
</evidence>
<name>A0A1N6GY86_9BACT</name>
<reference evidence="9" key="1">
    <citation type="submission" date="2016-11" db="EMBL/GenBank/DDBJ databases">
        <authorList>
            <person name="Varghese N."/>
            <person name="Submissions S."/>
        </authorList>
    </citation>
    <scope>NUCLEOTIDE SEQUENCE [LARGE SCALE GENOMIC DNA]</scope>
    <source>
        <strain evidence="9">DSM 24787</strain>
    </source>
</reference>
<keyword evidence="4" id="KW-0472">Membrane</keyword>
<evidence type="ECO:0000256" key="5">
    <source>
        <dbReference type="ARBA" id="ARBA00023237"/>
    </source>
</evidence>
<dbReference type="InterPro" id="IPR011990">
    <property type="entry name" value="TPR-like_helical_dom_sf"/>
</dbReference>
<dbReference type="InterPro" id="IPR033985">
    <property type="entry name" value="SusD-like_N"/>
</dbReference>
<evidence type="ECO:0000256" key="1">
    <source>
        <dbReference type="ARBA" id="ARBA00004442"/>
    </source>
</evidence>
<feature type="domain" description="SusD-like N-terminal" evidence="7">
    <location>
        <begin position="22"/>
        <end position="189"/>
    </location>
</feature>
<dbReference type="STRING" id="536979.SAMN04488055_3058"/>
<keyword evidence="9" id="KW-1185">Reference proteome</keyword>
<dbReference type="GO" id="GO:0009279">
    <property type="term" value="C:cell outer membrane"/>
    <property type="evidence" value="ECO:0007669"/>
    <property type="project" value="UniProtKB-SubCell"/>
</dbReference>
<dbReference type="OrthoDB" id="5694214at2"/>
<evidence type="ECO:0000313" key="9">
    <source>
        <dbReference type="Proteomes" id="UP000185003"/>
    </source>
</evidence>
<proteinExistence type="inferred from homology"/>
<dbReference type="Proteomes" id="UP000185003">
    <property type="component" value="Unassembled WGS sequence"/>
</dbReference>
<dbReference type="CDD" id="cd08977">
    <property type="entry name" value="SusD"/>
    <property type="match status" value="1"/>
</dbReference>
<accession>A0A1N6GY86</accession>
<sequence length="497" mass="55309">MKKIFLFSLIVVVGLTGCKKLLEITPQSSITEETYFQNESDFDPYVTGIYGFMRFFANNITYGTERGDELISALNSRFGVAWTQIITPTNGAINYNDWYKAIGHCNLLLEKIKPFEFSSNPDTRKRIIAETYCLRAYFYFHLTRVIGDAPLMLTAVVDENVPLLARSPATDVMKQINADLDTAITIYKSISNFAATSFPSKYRFAYGSAQAMKADVKLWSAKVLGGGAADLNAAIAAIDEVEKTGASLNLDFKNVVGLRAATNPEVLLAAYYQRDEPVTGSSVVPNAGHYVINALPYLTGVQGALNLDSLPYCNTTANGLGAYQISLQSRALFNQYPADKRKPYTWVTERQASGPKISWITKFPGTKYTDDRVADNDVIMYRLADIFLLKAEAYAALDQTGLAIGYINKVRVRTGNGDYTGATDKATVEKEILNERGRELFFEQKRWYDLVRFHKGGTINVYTVVPNLVGKTTPLFWPLNTTVMANNNLIKQTEGYQ</sequence>
<dbReference type="AlphaFoldDB" id="A0A1N6GY86"/>
<dbReference type="InterPro" id="IPR012944">
    <property type="entry name" value="SusD_RagB_dom"/>
</dbReference>
<organism evidence="8 9">
    <name type="scientific">Chitinophaga niabensis</name>
    <dbReference type="NCBI Taxonomy" id="536979"/>
    <lineage>
        <taxon>Bacteria</taxon>
        <taxon>Pseudomonadati</taxon>
        <taxon>Bacteroidota</taxon>
        <taxon>Chitinophagia</taxon>
        <taxon>Chitinophagales</taxon>
        <taxon>Chitinophagaceae</taxon>
        <taxon>Chitinophaga</taxon>
    </lineage>
</organism>
<dbReference type="EMBL" id="FSRA01000001">
    <property type="protein sequence ID" value="SIO12500.1"/>
    <property type="molecule type" value="Genomic_DNA"/>
</dbReference>
<evidence type="ECO:0000259" key="7">
    <source>
        <dbReference type="Pfam" id="PF14322"/>
    </source>
</evidence>
<keyword evidence="5" id="KW-0998">Cell outer membrane</keyword>
<evidence type="ECO:0000259" key="6">
    <source>
        <dbReference type="Pfam" id="PF07980"/>
    </source>
</evidence>
<dbReference type="RefSeq" id="WP_074240052.1">
    <property type="nucleotide sequence ID" value="NZ_FSRA01000001.1"/>
</dbReference>
<evidence type="ECO:0000313" key="8">
    <source>
        <dbReference type="EMBL" id="SIO12500.1"/>
    </source>
</evidence>
<gene>
    <name evidence="8" type="ORF">SAMN04488055_3058</name>
</gene>
<feature type="domain" description="RagB/SusD" evidence="6">
    <location>
        <begin position="359"/>
        <end position="454"/>
    </location>
</feature>
<evidence type="ECO:0000256" key="3">
    <source>
        <dbReference type="ARBA" id="ARBA00022729"/>
    </source>
</evidence>